<dbReference type="AlphaFoldDB" id="A0A813IZ44"/>
<reference evidence="1" key="1">
    <citation type="submission" date="2021-02" db="EMBL/GenBank/DDBJ databases">
        <authorList>
            <person name="Dougan E. K."/>
            <person name="Rhodes N."/>
            <person name="Thang M."/>
            <person name="Chan C."/>
        </authorList>
    </citation>
    <scope>NUCLEOTIDE SEQUENCE</scope>
</reference>
<proteinExistence type="predicted"/>
<gene>
    <name evidence="1" type="ORF">PGLA2088_LOCUS16410</name>
</gene>
<sequence>MLPCWGGQASKASSNPSTSQATHVAPAAAAWPPAAAAAKVVARITAEAMAAVRPVPPQGHAVMTSQCGMPFKRRAPLLPMGSLKEQQDEAQKFLVGTGSINIAQWDSPGDDNWNHSFVGPAKPGHQNFVSGVGSHLARHTRWVPSQAWLEGNIPTSTISPGKLSPRKRDVYLSNDKPRLARPVRSIESLRKQMDTAKPLQLILT</sequence>
<protein>
    <submittedName>
        <fullName evidence="1">Uncharacterized protein</fullName>
    </submittedName>
</protein>
<dbReference type="Proteomes" id="UP000626109">
    <property type="component" value="Unassembled WGS sequence"/>
</dbReference>
<comment type="caution">
    <text evidence="1">The sequence shown here is derived from an EMBL/GenBank/DDBJ whole genome shotgun (WGS) entry which is preliminary data.</text>
</comment>
<organism evidence="1 2">
    <name type="scientific">Polarella glacialis</name>
    <name type="common">Dinoflagellate</name>
    <dbReference type="NCBI Taxonomy" id="89957"/>
    <lineage>
        <taxon>Eukaryota</taxon>
        <taxon>Sar</taxon>
        <taxon>Alveolata</taxon>
        <taxon>Dinophyceae</taxon>
        <taxon>Suessiales</taxon>
        <taxon>Suessiaceae</taxon>
        <taxon>Polarella</taxon>
    </lineage>
</organism>
<name>A0A813IZ44_POLGL</name>
<evidence type="ECO:0000313" key="2">
    <source>
        <dbReference type="Proteomes" id="UP000626109"/>
    </source>
</evidence>
<accession>A0A813IZ44</accession>
<dbReference type="EMBL" id="CAJNNW010020742">
    <property type="protein sequence ID" value="CAE8666836.1"/>
    <property type="molecule type" value="Genomic_DNA"/>
</dbReference>
<evidence type="ECO:0000313" key="1">
    <source>
        <dbReference type="EMBL" id="CAE8666836.1"/>
    </source>
</evidence>